<reference evidence="2 3" key="1">
    <citation type="submission" date="2020-08" db="EMBL/GenBank/DDBJ databases">
        <title>Sequencing the genomes of 1000 actinobacteria strains.</title>
        <authorList>
            <person name="Klenk H.-P."/>
        </authorList>
    </citation>
    <scope>NUCLEOTIDE SEQUENCE [LARGE SCALE GENOMIC DNA]</scope>
    <source>
        <strain evidence="2 3">DSM 102122</strain>
    </source>
</reference>
<gene>
    <name evidence="2" type="ORF">HD601_003027</name>
</gene>
<evidence type="ECO:0000313" key="3">
    <source>
        <dbReference type="Proteomes" id="UP000542813"/>
    </source>
</evidence>
<dbReference type="RefSeq" id="WP_221441002.1">
    <property type="nucleotide sequence ID" value="NZ_JACHMM010000001.1"/>
</dbReference>
<keyword evidence="2" id="KW-0808">Transferase</keyword>
<dbReference type="Proteomes" id="UP000542813">
    <property type="component" value="Unassembled WGS sequence"/>
</dbReference>
<name>A0A7W9GRA9_9ACTN</name>
<dbReference type="EMBL" id="JACHMM010000001">
    <property type="protein sequence ID" value="MBB5788452.1"/>
    <property type="molecule type" value="Genomic_DNA"/>
</dbReference>
<accession>A0A7W9GRA9</accession>
<dbReference type="Pfam" id="PF04101">
    <property type="entry name" value="Glyco_tran_28_C"/>
    <property type="match status" value="1"/>
</dbReference>
<proteinExistence type="predicted"/>
<evidence type="ECO:0000259" key="1">
    <source>
        <dbReference type="Pfam" id="PF04101"/>
    </source>
</evidence>
<dbReference type="Gene3D" id="3.40.50.2000">
    <property type="entry name" value="Glycogen Phosphorylase B"/>
    <property type="match status" value="2"/>
</dbReference>
<protein>
    <submittedName>
        <fullName evidence="2">UDP:flavonoid glycosyltransferase YjiC (YdhE family)</fullName>
    </submittedName>
</protein>
<dbReference type="SUPFAM" id="SSF53756">
    <property type="entry name" value="UDP-Glycosyltransferase/glycogen phosphorylase"/>
    <property type="match status" value="2"/>
</dbReference>
<evidence type="ECO:0000313" key="2">
    <source>
        <dbReference type="EMBL" id="MBB5788452.1"/>
    </source>
</evidence>
<dbReference type="AlphaFoldDB" id="A0A7W9GRA9"/>
<keyword evidence="3" id="KW-1185">Reference proteome</keyword>
<dbReference type="GO" id="GO:0016758">
    <property type="term" value="F:hexosyltransferase activity"/>
    <property type="evidence" value="ECO:0007669"/>
    <property type="project" value="InterPro"/>
</dbReference>
<comment type="caution">
    <text evidence="2">The sequence shown here is derived from an EMBL/GenBank/DDBJ whole genome shotgun (WGS) entry which is preliminary data.</text>
</comment>
<feature type="domain" description="Glycosyl transferase family 28 C-terminal" evidence="1">
    <location>
        <begin position="624"/>
        <end position="682"/>
    </location>
</feature>
<dbReference type="InterPro" id="IPR007235">
    <property type="entry name" value="Glyco_trans_28_C"/>
</dbReference>
<organism evidence="2 3">
    <name type="scientific">Jiangella mangrovi</name>
    <dbReference type="NCBI Taxonomy" id="1524084"/>
    <lineage>
        <taxon>Bacteria</taxon>
        <taxon>Bacillati</taxon>
        <taxon>Actinomycetota</taxon>
        <taxon>Actinomycetes</taxon>
        <taxon>Jiangellales</taxon>
        <taxon>Jiangellaceae</taxon>
        <taxon>Jiangella</taxon>
    </lineage>
</organism>
<sequence>MPAPPGARTVDVLDVSDLRFPGGTSHSIAEEITAQARAGYTTGLISLNGPLVAKVSPVNRLIRAAVEAGRAHLFVGRTPVRAKVVVVRHPAVLQHAAEQLPPVEADHVVIVANAAPFDIDGHEHYRPEAVHEIARHRFGREPVWAPIGPLVRASVEGRVPAHTLAETDWVNIIDVDAWAVDRDAHAAQRDARPVVGRHSRSSPQKWPADAATLRAVYPVDGSWTVRVLGGAGPVEHLLGDLPESWEVFEFGAMPPRDFLASLDFFVYFHNPRWVEAFGRTILEALATGVPAVLPPHFEPVFGDAAVYAEPHDVRRVVDGLYADRAAYDAQVERAQRTARERYGHEAHIARLERLIGAPSGTPAEPQRTPSSITTTTGRAPRALFVTSNGAGMGHLTRLLAFAERCTPELEPHFFSLSQAAPVVGRFGHPYEYLPSATATGFEPARWHRYFAARLSATIERIHPSVVVFDGTWPYEGLGLVRRAYPGIRWVWSRRGMWRPGMNRDQLAKSSWFDLVIEPGEFAGPADQGVTATAEASRVGPVTLLDPDDLDTRADARALLGLDPSAPLALVSLGAGNINDTSGDLGAVVAALRDLGVEVCVTQPEIASGQGRLDDVHVVRDFPLSRRYRAFDLAVSATGYNSYHELLRFGVPSLFVPNRSTALDDQEARAKYAASRGWAHALEVVTVDQAKPLLADLLDRGEPMVKHVADADPGNGAVDAARILTGLVLEGQA</sequence>